<evidence type="ECO:0000313" key="2">
    <source>
        <dbReference type="EMBL" id="TPW41637.1"/>
    </source>
</evidence>
<sequence length="136" mass="15087">MAIAMVLLVLLLGSALLHATRQQLAAALSLVADERRYLIDYHQALSALAWGERLDWPPGSGWRCRQQTRFGWQACLLPLDNDEALLRGAALAETQEALALWQRLRRSGNGRWLPAAHGWLDFCPLSVAGDCTPDAR</sequence>
<dbReference type="EMBL" id="VHQI01000007">
    <property type="protein sequence ID" value="TPW41637.1"/>
    <property type="molecule type" value="Genomic_DNA"/>
</dbReference>
<feature type="signal peptide" evidence="1">
    <location>
        <begin position="1"/>
        <end position="19"/>
    </location>
</feature>
<dbReference type="Proteomes" id="UP000319523">
    <property type="component" value="Unassembled WGS sequence"/>
</dbReference>
<organism evidence="2 3">
    <name type="scientific">Mixta tenebrionis</name>
    <dbReference type="NCBI Taxonomy" id="2562439"/>
    <lineage>
        <taxon>Bacteria</taxon>
        <taxon>Pseudomonadati</taxon>
        <taxon>Pseudomonadota</taxon>
        <taxon>Gammaproteobacteria</taxon>
        <taxon>Enterobacterales</taxon>
        <taxon>Erwiniaceae</taxon>
        <taxon>Mixta</taxon>
    </lineage>
</organism>
<evidence type="ECO:0000313" key="3">
    <source>
        <dbReference type="Proteomes" id="UP000319523"/>
    </source>
</evidence>
<comment type="caution">
    <text evidence="2">The sequence shown here is derived from an EMBL/GenBank/DDBJ whole genome shotgun (WGS) entry which is preliminary data.</text>
</comment>
<name>A0A506V7J6_9GAMM</name>
<keyword evidence="3" id="KW-1185">Reference proteome</keyword>
<dbReference type="OrthoDB" id="7059963at2"/>
<protein>
    <submittedName>
        <fullName evidence="2">DUF2509 family protein</fullName>
    </submittedName>
</protein>
<accession>A0A506V7J6</accession>
<proteinExistence type="predicted"/>
<feature type="chain" id="PRO_5021187753" evidence="1">
    <location>
        <begin position="20"/>
        <end position="136"/>
    </location>
</feature>
<evidence type="ECO:0000256" key="1">
    <source>
        <dbReference type="SAM" id="SignalP"/>
    </source>
</evidence>
<dbReference type="AlphaFoldDB" id="A0A506V7J6"/>
<dbReference type="RefSeq" id="WP_141176575.1">
    <property type="nucleotide sequence ID" value="NZ_JBHUFX010000006.1"/>
</dbReference>
<reference evidence="2 3" key="1">
    <citation type="submission" date="2019-06" db="EMBL/GenBank/DDBJ databases">
        <authorList>
            <person name="Yang Y."/>
        </authorList>
    </citation>
    <scope>NUCLEOTIDE SEQUENCE [LARGE SCALE GENOMIC DNA]</scope>
    <source>
        <strain evidence="2 3">BIT-26</strain>
    </source>
</reference>
<dbReference type="InterPro" id="IPR019652">
    <property type="entry name" value="DUF2509"/>
</dbReference>
<gene>
    <name evidence="2" type="ORF">FKM52_12850</name>
</gene>
<keyword evidence="1" id="KW-0732">Signal</keyword>
<dbReference type="Pfam" id="PF10713">
    <property type="entry name" value="DUF2509"/>
    <property type="match status" value="1"/>
</dbReference>